<gene>
    <name evidence="4" type="ORF">ACFQVD_17450</name>
</gene>
<reference evidence="5" key="1">
    <citation type="journal article" date="2019" name="Int. J. Syst. Evol. Microbiol.">
        <title>The Global Catalogue of Microorganisms (GCM) 10K type strain sequencing project: providing services to taxonomists for standard genome sequencing and annotation.</title>
        <authorList>
            <consortium name="The Broad Institute Genomics Platform"/>
            <consortium name="The Broad Institute Genome Sequencing Center for Infectious Disease"/>
            <person name="Wu L."/>
            <person name="Ma J."/>
        </authorList>
    </citation>
    <scope>NUCLEOTIDE SEQUENCE [LARGE SCALE GENOMIC DNA]</scope>
    <source>
        <strain evidence="5">JCM 10083</strain>
    </source>
</reference>
<dbReference type="SMART" id="SM00347">
    <property type="entry name" value="HTH_MARR"/>
    <property type="match status" value="1"/>
</dbReference>
<dbReference type="Pfam" id="PF00583">
    <property type="entry name" value="Acetyltransf_1"/>
    <property type="match status" value="1"/>
</dbReference>
<dbReference type="Gene3D" id="3.40.630.30">
    <property type="match status" value="1"/>
</dbReference>
<dbReference type="PROSITE" id="PS51186">
    <property type="entry name" value="GNAT"/>
    <property type="match status" value="1"/>
</dbReference>
<feature type="domain" description="N-acetyltransferase" evidence="3">
    <location>
        <begin position="161"/>
        <end position="300"/>
    </location>
</feature>
<dbReference type="RefSeq" id="WP_343979729.1">
    <property type="nucleotide sequence ID" value="NZ_BAAAGK010000185.1"/>
</dbReference>
<dbReference type="CDD" id="cd04301">
    <property type="entry name" value="NAT_SF"/>
    <property type="match status" value="1"/>
</dbReference>
<dbReference type="InterPro" id="IPR050769">
    <property type="entry name" value="NAT_camello-type"/>
</dbReference>
<dbReference type="PROSITE" id="PS50995">
    <property type="entry name" value="HTH_MARR_2"/>
    <property type="match status" value="1"/>
</dbReference>
<evidence type="ECO:0000259" key="3">
    <source>
        <dbReference type="PROSITE" id="PS51186"/>
    </source>
</evidence>
<dbReference type="InterPro" id="IPR036388">
    <property type="entry name" value="WH-like_DNA-bd_sf"/>
</dbReference>
<evidence type="ECO:0000313" key="4">
    <source>
        <dbReference type="EMBL" id="MFC7601884.1"/>
    </source>
</evidence>
<dbReference type="Proteomes" id="UP001596514">
    <property type="component" value="Unassembled WGS sequence"/>
</dbReference>
<evidence type="ECO:0000256" key="1">
    <source>
        <dbReference type="ARBA" id="ARBA00022679"/>
    </source>
</evidence>
<dbReference type="InterPro" id="IPR016181">
    <property type="entry name" value="Acyl_CoA_acyltransferase"/>
</dbReference>
<evidence type="ECO:0000313" key="5">
    <source>
        <dbReference type="Proteomes" id="UP001596514"/>
    </source>
</evidence>
<feature type="domain" description="HTH marR-type" evidence="2">
    <location>
        <begin position="1"/>
        <end position="136"/>
    </location>
</feature>
<proteinExistence type="predicted"/>
<keyword evidence="1" id="KW-0808">Transferase</keyword>
<dbReference type="InterPro" id="IPR000835">
    <property type="entry name" value="HTH_MarR-typ"/>
</dbReference>
<protein>
    <submittedName>
        <fullName evidence="4">Bifunctional helix-turn-helix transcriptional regulator/GNAT family N-acetyltransferase</fullName>
    </submittedName>
</protein>
<dbReference type="Pfam" id="PF01047">
    <property type="entry name" value="MarR"/>
    <property type="match status" value="1"/>
</dbReference>
<comment type="caution">
    <text evidence="4">The sequence shown here is derived from an EMBL/GenBank/DDBJ whole genome shotgun (WGS) entry which is preliminary data.</text>
</comment>
<dbReference type="EMBL" id="JBHTEE010000001">
    <property type="protein sequence ID" value="MFC7601884.1"/>
    <property type="molecule type" value="Genomic_DNA"/>
</dbReference>
<dbReference type="SUPFAM" id="SSF46785">
    <property type="entry name" value="Winged helix' DNA-binding domain"/>
    <property type="match status" value="1"/>
</dbReference>
<accession>A0ABW2T2K8</accession>
<dbReference type="InterPro" id="IPR036390">
    <property type="entry name" value="WH_DNA-bd_sf"/>
</dbReference>
<evidence type="ECO:0000259" key="2">
    <source>
        <dbReference type="PROSITE" id="PS50995"/>
    </source>
</evidence>
<sequence length="300" mass="34076">MERHVAEVRAFNRFYTRLIGVLHQGILDTPYSLTEMRVLFELDRADRMETGDLRRLLGLDAGYLSRMLTRFEGDGLVVRKRSATDARRQVVELTDEGRARFALFDGRAAEEVRELLAGVTDEDRGRLVASMAAIEEILGREPRAGSPYLLRPLRPGDLGWVIYRHGTLYSSEQGWGMDFEALVARVAADYVDHHDPAREAGWIAEVDGERVGCVFCVRKDDETAQLRLLLVEPSARGMGIGGRLVAECVRFARAAGYRRMRLWTRDVLLGARRIYRAAGFELVEKEQHGDIVDEIWVRDL</sequence>
<dbReference type="PANTHER" id="PTHR13947">
    <property type="entry name" value="GNAT FAMILY N-ACETYLTRANSFERASE"/>
    <property type="match status" value="1"/>
</dbReference>
<keyword evidence="5" id="KW-1185">Reference proteome</keyword>
<dbReference type="Gene3D" id="1.10.10.10">
    <property type="entry name" value="Winged helix-like DNA-binding domain superfamily/Winged helix DNA-binding domain"/>
    <property type="match status" value="1"/>
</dbReference>
<dbReference type="PANTHER" id="PTHR13947:SF37">
    <property type="entry name" value="LD18367P"/>
    <property type="match status" value="1"/>
</dbReference>
<name>A0ABW2T2K8_9ACTN</name>
<organism evidence="4 5">
    <name type="scientific">Streptosporangium amethystogenes subsp. fukuiense</name>
    <dbReference type="NCBI Taxonomy" id="698418"/>
    <lineage>
        <taxon>Bacteria</taxon>
        <taxon>Bacillati</taxon>
        <taxon>Actinomycetota</taxon>
        <taxon>Actinomycetes</taxon>
        <taxon>Streptosporangiales</taxon>
        <taxon>Streptosporangiaceae</taxon>
        <taxon>Streptosporangium</taxon>
    </lineage>
</organism>
<dbReference type="SUPFAM" id="SSF55729">
    <property type="entry name" value="Acyl-CoA N-acyltransferases (Nat)"/>
    <property type="match status" value="1"/>
</dbReference>
<dbReference type="InterPro" id="IPR000182">
    <property type="entry name" value="GNAT_dom"/>
</dbReference>